<proteinExistence type="predicted"/>
<organism evidence="1 2">
    <name type="scientific">Nocardia nova</name>
    <dbReference type="NCBI Taxonomy" id="37330"/>
    <lineage>
        <taxon>Bacteria</taxon>
        <taxon>Bacillati</taxon>
        <taxon>Actinomycetota</taxon>
        <taxon>Actinomycetes</taxon>
        <taxon>Mycobacteriales</taxon>
        <taxon>Nocardiaceae</taxon>
        <taxon>Nocardia</taxon>
    </lineage>
</organism>
<name>A0A2T2Z949_9NOCA</name>
<evidence type="ECO:0000313" key="1">
    <source>
        <dbReference type="EMBL" id="PSR64272.1"/>
    </source>
</evidence>
<reference evidence="1 2" key="1">
    <citation type="submission" date="2018-02" db="EMBL/GenBank/DDBJ databases">
        <title>8 Nocardia nova and 1 Nocardia cyriacigeorgica strain used for evolution to TMP-SMX.</title>
        <authorList>
            <person name="Mehta H."/>
            <person name="Weng J."/>
            <person name="Shamoo Y."/>
        </authorList>
    </citation>
    <scope>NUCLEOTIDE SEQUENCE [LARGE SCALE GENOMIC DNA]</scope>
    <source>
        <strain evidence="1 2">ATCC 33727</strain>
    </source>
</reference>
<accession>A0A2T2Z949</accession>
<protein>
    <submittedName>
        <fullName evidence="1">Uncharacterized protein</fullName>
    </submittedName>
</protein>
<comment type="caution">
    <text evidence="1">The sequence shown here is derived from an EMBL/GenBank/DDBJ whole genome shotgun (WGS) entry which is preliminary data.</text>
</comment>
<dbReference type="AlphaFoldDB" id="A0A2T2Z949"/>
<evidence type="ECO:0000313" key="2">
    <source>
        <dbReference type="Proteomes" id="UP000241647"/>
    </source>
</evidence>
<dbReference type="EMBL" id="PYHS01000004">
    <property type="protein sequence ID" value="PSR64272.1"/>
    <property type="molecule type" value="Genomic_DNA"/>
</dbReference>
<gene>
    <name evidence="1" type="ORF">C8259_10865</name>
</gene>
<dbReference type="Proteomes" id="UP000241647">
    <property type="component" value="Unassembled WGS sequence"/>
</dbReference>
<sequence length="139" mass="14540">MKESMMTSGLESFSDAQLAAFDIPGMLAAGLSGDNDVARRDLFGIGAVGAAVSLDHVGTLPKSVAYLADFVQAGGTHRALELAEPLPAPEQTALIKQWLVAAAGVGRSVETDDLVARWLRAVATVLAVRVSDLHEGEIR</sequence>